<dbReference type="GO" id="GO:0008270">
    <property type="term" value="F:zinc ion binding"/>
    <property type="evidence" value="ECO:0007669"/>
    <property type="project" value="UniProtKB-KW"/>
</dbReference>
<dbReference type="PANTHER" id="PTHR46481:SF10">
    <property type="entry name" value="ZINC FINGER BED DOMAIN-CONTAINING PROTEIN 39"/>
    <property type="match status" value="1"/>
</dbReference>
<evidence type="ECO:0000313" key="6">
    <source>
        <dbReference type="EMBL" id="CAJ0588373.1"/>
    </source>
</evidence>
<dbReference type="EMBL" id="CATQJL010000001">
    <property type="protein sequence ID" value="CAJ0588373.1"/>
    <property type="molecule type" value="Genomic_DNA"/>
</dbReference>
<dbReference type="InterPro" id="IPR052035">
    <property type="entry name" value="ZnF_BED_domain_contain"/>
</dbReference>
<sequence length="271" mass="30114">MDRKLVIFLAKASLPLNIIELQSFKELVQTLNPSYAAPTRKTLKKLMQKEVRSIDEGNKKLFSGDVKLAITVDEWSSKNASCALLAITGHVLKRDFSERANVVLDCVPLDEERSSHERCDKIKDSGKFCNLGIAANNVSFMVADGATVMIKAASDLGIQYIHCCAHVINLAVSQALTLPVCANALMKKTFKRLLKEEKLPQVIPMTDAPTRWSSTYFMICDFLAAMSAIERVASLFDMAPPEDGEIRTLKTMRTFLQPYQAATNQVFMDSS</sequence>
<gene>
    <name evidence="6" type="ORF">CYNAS_LOCUS356</name>
</gene>
<comment type="caution">
    <text evidence="6">The sequence shown here is derived from an EMBL/GenBank/DDBJ whole genome shotgun (WGS) entry which is preliminary data.</text>
</comment>
<keyword evidence="4" id="KW-0862">Zinc</keyword>
<dbReference type="InterPro" id="IPR012337">
    <property type="entry name" value="RNaseH-like_sf"/>
</dbReference>
<dbReference type="AlphaFoldDB" id="A0AA36DL36"/>
<evidence type="ECO:0000256" key="2">
    <source>
        <dbReference type="ARBA" id="ARBA00022723"/>
    </source>
</evidence>
<dbReference type="PANTHER" id="PTHR46481">
    <property type="entry name" value="ZINC FINGER BED DOMAIN-CONTAINING PROTEIN 4"/>
    <property type="match status" value="1"/>
</dbReference>
<evidence type="ECO:0000313" key="7">
    <source>
        <dbReference type="Proteomes" id="UP001176961"/>
    </source>
</evidence>
<comment type="subcellular location">
    <subcellularLocation>
        <location evidence="1">Nucleus</location>
    </subcellularLocation>
</comment>
<keyword evidence="5" id="KW-0539">Nucleus</keyword>
<reference evidence="6" key="1">
    <citation type="submission" date="2023-07" db="EMBL/GenBank/DDBJ databases">
        <authorList>
            <consortium name="CYATHOMIX"/>
        </authorList>
    </citation>
    <scope>NUCLEOTIDE SEQUENCE</scope>
    <source>
        <strain evidence="6">N/A</strain>
    </source>
</reference>
<dbReference type="SUPFAM" id="SSF53098">
    <property type="entry name" value="Ribonuclease H-like"/>
    <property type="match status" value="1"/>
</dbReference>
<dbReference type="GO" id="GO:0005634">
    <property type="term" value="C:nucleus"/>
    <property type="evidence" value="ECO:0007669"/>
    <property type="project" value="UniProtKB-SubCell"/>
</dbReference>
<proteinExistence type="predicted"/>
<evidence type="ECO:0000256" key="4">
    <source>
        <dbReference type="ARBA" id="ARBA00022833"/>
    </source>
</evidence>
<dbReference type="SUPFAM" id="SSF140996">
    <property type="entry name" value="Hermes dimerisation domain"/>
    <property type="match status" value="1"/>
</dbReference>
<dbReference type="Proteomes" id="UP001176961">
    <property type="component" value="Unassembled WGS sequence"/>
</dbReference>
<evidence type="ECO:0000256" key="1">
    <source>
        <dbReference type="ARBA" id="ARBA00004123"/>
    </source>
</evidence>
<keyword evidence="3" id="KW-0863">Zinc-finger</keyword>
<protein>
    <submittedName>
        <fullName evidence="6">Uncharacterized protein</fullName>
    </submittedName>
</protein>
<keyword evidence="2" id="KW-0479">Metal-binding</keyword>
<evidence type="ECO:0000256" key="5">
    <source>
        <dbReference type="ARBA" id="ARBA00023242"/>
    </source>
</evidence>
<keyword evidence="7" id="KW-1185">Reference proteome</keyword>
<accession>A0AA36DL36</accession>
<evidence type="ECO:0000256" key="3">
    <source>
        <dbReference type="ARBA" id="ARBA00022771"/>
    </source>
</evidence>
<organism evidence="6 7">
    <name type="scientific">Cylicocyclus nassatus</name>
    <name type="common">Nematode worm</name>
    <dbReference type="NCBI Taxonomy" id="53992"/>
    <lineage>
        <taxon>Eukaryota</taxon>
        <taxon>Metazoa</taxon>
        <taxon>Ecdysozoa</taxon>
        <taxon>Nematoda</taxon>
        <taxon>Chromadorea</taxon>
        <taxon>Rhabditida</taxon>
        <taxon>Rhabditina</taxon>
        <taxon>Rhabditomorpha</taxon>
        <taxon>Strongyloidea</taxon>
        <taxon>Strongylidae</taxon>
        <taxon>Cylicocyclus</taxon>
    </lineage>
</organism>
<name>A0AA36DL36_CYLNA</name>